<dbReference type="Proteomes" id="UP000095284">
    <property type="component" value="Unplaced"/>
</dbReference>
<evidence type="ECO:0000313" key="12">
    <source>
        <dbReference type="Proteomes" id="UP000659654"/>
    </source>
</evidence>
<dbReference type="eggNOG" id="KOG4447">
    <property type="taxonomic scope" value="Eukaryota"/>
</dbReference>
<dbReference type="PROSITE" id="PS50888">
    <property type="entry name" value="BHLH"/>
    <property type="match status" value="1"/>
</dbReference>
<dbReference type="PANTHER" id="PTHR23349:SF50">
    <property type="entry name" value="PROTEIN TWIST"/>
    <property type="match status" value="1"/>
</dbReference>
<protein>
    <submittedName>
        <fullName evidence="9">(pine wood nematode) hypothetical protein</fullName>
    </submittedName>
    <submittedName>
        <fullName evidence="13">BHLH domain-containing protein</fullName>
    </submittedName>
</protein>
<dbReference type="GO" id="GO:0030154">
    <property type="term" value="P:cell differentiation"/>
    <property type="evidence" value="ECO:0007669"/>
    <property type="project" value="UniProtKB-KW"/>
</dbReference>
<keyword evidence="3" id="KW-0805">Transcription regulation</keyword>
<proteinExistence type="predicted"/>
<reference evidence="10" key="2">
    <citation type="submission" date="2020-08" db="EMBL/GenBank/DDBJ databases">
        <authorList>
            <person name="Kikuchi T."/>
        </authorList>
    </citation>
    <scope>NUCLEOTIDE SEQUENCE</scope>
    <source>
        <strain evidence="9">Ka4C1</strain>
    </source>
</reference>
<keyword evidence="6" id="KW-0539">Nucleus</keyword>
<dbReference type="OrthoDB" id="8583783at2759"/>
<evidence type="ECO:0000313" key="13">
    <source>
        <dbReference type="WBParaSite" id="BXY_0604300.1"/>
    </source>
</evidence>
<evidence type="ECO:0000256" key="6">
    <source>
        <dbReference type="ARBA" id="ARBA00023242"/>
    </source>
</evidence>
<gene>
    <name evidence="9" type="ORF">BXYJ_LOCUS6235</name>
</gene>
<dbReference type="AlphaFoldDB" id="A0A1I7RZ75"/>
<evidence type="ECO:0000256" key="1">
    <source>
        <dbReference type="ARBA" id="ARBA00022473"/>
    </source>
</evidence>
<dbReference type="GO" id="GO:0046983">
    <property type="term" value="F:protein dimerization activity"/>
    <property type="evidence" value="ECO:0007669"/>
    <property type="project" value="InterPro"/>
</dbReference>
<evidence type="ECO:0000256" key="5">
    <source>
        <dbReference type="ARBA" id="ARBA00023163"/>
    </source>
</evidence>
<evidence type="ECO:0000313" key="9">
    <source>
        <dbReference type="EMBL" id="CAD5220551.1"/>
    </source>
</evidence>
<keyword evidence="1" id="KW-0217">Developmental protein</keyword>
<evidence type="ECO:0000256" key="7">
    <source>
        <dbReference type="SAM" id="MobiDB-lite"/>
    </source>
</evidence>
<evidence type="ECO:0000256" key="4">
    <source>
        <dbReference type="ARBA" id="ARBA00023125"/>
    </source>
</evidence>
<keyword evidence="12" id="KW-1185">Reference proteome</keyword>
<keyword evidence="4" id="KW-0238">DNA-binding</keyword>
<keyword evidence="5" id="KW-0804">Transcription</keyword>
<dbReference type="InterPro" id="IPR050283">
    <property type="entry name" value="E-box_TF_Regulators"/>
</dbReference>
<dbReference type="Gene3D" id="4.10.280.10">
    <property type="entry name" value="Helix-loop-helix DNA-binding domain"/>
    <property type="match status" value="1"/>
</dbReference>
<dbReference type="SUPFAM" id="SSF47459">
    <property type="entry name" value="HLH, helix-loop-helix DNA-binding domain"/>
    <property type="match status" value="1"/>
</dbReference>
<dbReference type="Proteomes" id="UP000582659">
    <property type="component" value="Unassembled WGS sequence"/>
</dbReference>
<dbReference type="EMBL" id="CAJFCV020000003">
    <property type="protein sequence ID" value="CAG9106775.1"/>
    <property type="molecule type" value="Genomic_DNA"/>
</dbReference>
<name>A0A1I7RZ75_BURXY</name>
<dbReference type="GO" id="GO:0000977">
    <property type="term" value="F:RNA polymerase II transcription regulatory region sequence-specific DNA binding"/>
    <property type="evidence" value="ECO:0007669"/>
    <property type="project" value="TreeGrafter"/>
</dbReference>
<evidence type="ECO:0000256" key="3">
    <source>
        <dbReference type="ARBA" id="ARBA00023015"/>
    </source>
</evidence>
<evidence type="ECO:0000313" key="11">
    <source>
        <dbReference type="Proteomes" id="UP000095284"/>
    </source>
</evidence>
<dbReference type="GO" id="GO:0000981">
    <property type="term" value="F:DNA-binding transcription factor activity, RNA polymerase II-specific"/>
    <property type="evidence" value="ECO:0007669"/>
    <property type="project" value="TreeGrafter"/>
</dbReference>
<dbReference type="PANTHER" id="PTHR23349">
    <property type="entry name" value="BASIC HELIX-LOOP-HELIX TRANSCRIPTION FACTOR, TWIST"/>
    <property type="match status" value="1"/>
</dbReference>
<sequence>MRAQEAASSSLVYDRNRVRTEDSLQKQRERANKRERDRTRALNAAYTRLRQKIPSLPSDKTSKIHTLRVTVEYIQFLRELASENNTLNVDLAVNENNQINIPATFNSWRTGINQRKAMNAVMKCPGPSTSKACENLQDRLPPPAPSIPMNPLEFPQTSGAPQIFWPSQDYCLIPYSNPSESSPSQSSVSSLGSALGHAINHSGHLN</sequence>
<reference evidence="13" key="1">
    <citation type="submission" date="2016-11" db="UniProtKB">
        <authorList>
            <consortium name="WormBaseParasite"/>
        </authorList>
    </citation>
    <scope>IDENTIFICATION</scope>
</reference>
<evidence type="ECO:0000256" key="2">
    <source>
        <dbReference type="ARBA" id="ARBA00022782"/>
    </source>
</evidence>
<dbReference type="SMR" id="A0A1I7RZ75"/>
<accession>A0A1I7RZ75</accession>
<organism evidence="11 13">
    <name type="scientific">Bursaphelenchus xylophilus</name>
    <name type="common">Pinewood nematode worm</name>
    <name type="synonym">Aphelenchoides xylophilus</name>
    <dbReference type="NCBI Taxonomy" id="6326"/>
    <lineage>
        <taxon>Eukaryota</taxon>
        <taxon>Metazoa</taxon>
        <taxon>Ecdysozoa</taxon>
        <taxon>Nematoda</taxon>
        <taxon>Chromadorea</taxon>
        <taxon>Rhabditida</taxon>
        <taxon>Tylenchina</taxon>
        <taxon>Tylenchomorpha</taxon>
        <taxon>Aphelenchoidea</taxon>
        <taxon>Aphelenchoididae</taxon>
        <taxon>Bursaphelenchus</taxon>
    </lineage>
</organism>
<dbReference type="Pfam" id="PF00010">
    <property type="entry name" value="HLH"/>
    <property type="match status" value="1"/>
</dbReference>
<feature type="compositionally biased region" description="Basic and acidic residues" evidence="7">
    <location>
        <begin position="14"/>
        <end position="39"/>
    </location>
</feature>
<feature type="region of interest" description="Disordered" evidence="7">
    <location>
        <begin position="1"/>
        <end position="39"/>
    </location>
</feature>
<dbReference type="EMBL" id="CAJFDI010000003">
    <property type="protein sequence ID" value="CAD5220551.1"/>
    <property type="molecule type" value="Genomic_DNA"/>
</dbReference>
<dbReference type="InterPro" id="IPR011598">
    <property type="entry name" value="bHLH_dom"/>
</dbReference>
<dbReference type="Proteomes" id="UP000659654">
    <property type="component" value="Unassembled WGS sequence"/>
</dbReference>
<feature type="domain" description="BHLH" evidence="8">
    <location>
        <begin position="26"/>
        <end position="77"/>
    </location>
</feature>
<dbReference type="InterPro" id="IPR036638">
    <property type="entry name" value="HLH_DNA-bd_sf"/>
</dbReference>
<evidence type="ECO:0000313" key="10">
    <source>
        <dbReference type="EMBL" id="CAG9106775.1"/>
    </source>
</evidence>
<keyword evidence="2" id="KW-0221">Differentiation</keyword>
<evidence type="ECO:0000259" key="8">
    <source>
        <dbReference type="PROSITE" id="PS50888"/>
    </source>
</evidence>
<feature type="compositionally biased region" description="Polar residues" evidence="7">
    <location>
        <begin position="1"/>
        <end position="11"/>
    </location>
</feature>
<dbReference type="WBParaSite" id="BXY_0604300.1">
    <property type="protein sequence ID" value="BXY_0604300.1"/>
    <property type="gene ID" value="BXY_0604300"/>
</dbReference>
<dbReference type="SMART" id="SM00353">
    <property type="entry name" value="HLH"/>
    <property type="match status" value="1"/>
</dbReference>